<dbReference type="AlphaFoldDB" id="A0A6V7QDX2"/>
<protein>
    <submittedName>
        <fullName evidence="2">Uncharacterized protein</fullName>
    </submittedName>
</protein>
<proteinExistence type="predicted"/>
<dbReference type="EMBL" id="LR862135">
    <property type="protein sequence ID" value="CAD1841198.1"/>
    <property type="molecule type" value="Genomic_DNA"/>
</dbReference>
<organism evidence="2">
    <name type="scientific">Ananas comosus var. bracteatus</name>
    <name type="common">red pineapple</name>
    <dbReference type="NCBI Taxonomy" id="296719"/>
    <lineage>
        <taxon>Eukaryota</taxon>
        <taxon>Viridiplantae</taxon>
        <taxon>Streptophyta</taxon>
        <taxon>Embryophyta</taxon>
        <taxon>Tracheophyta</taxon>
        <taxon>Spermatophyta</taxon>
        <taxon>Magnoliopsida</taxon>
        <taxon>Liliopsida</taxon>
        <taxon>Poales</taxon>
        <taxon>Bromeliaceae</taxon>
        <taxon>Bromelioideae</taxon>
        <taxon>Ananas</taxon>
    </lineage>
</organism>
<evidence type="ECO:0000313" key="2">
    <source>
        <dbReference type="EMBL" id="CAD1841198.1"/>
    </source>
</evidence>
<feature type="chain" id="PRO_5028107602" evidence="1">
    <location>
        <begin position="27"/>
        <end position="309"/>
    </location>
</feature>
<reference evidence="2" key="1">
    <citation type="submission" date="2020-07" db="EMBL/GenBank/DDBJ databases">
        <authorList>
            <person name="Lin J."/>
        </authorList>
    </citation>
    <scope>NUCLEOTIDE SEQUENCE</scope>
</reference>
<sequence length="309" mass="35043">MKFRSTKCVVMLFVFLAAAVEIRVSAQNTVTCFTRTSKCFLKRLHCPAECPFIKPPSPKAKACYLDCRKCEVSCRGRKPSCNGLGSDCYDPWFIGGDGIVFYFHGKRDEHFSLASDPNIQINARFIGLRPAGRKRDFTWIQALGIMFAFHTFTIEATRAESWDKSIDHLQFIFDGKNIQVPEGHLSNWNSFDNRLVIERTERRNSVTITVEGIAEVSLNVVPVSKEDDRIHSYNLPANDCFAHLELQFRFFGLWQDVEGVLGRTYRPDFESTAKLGVEIPVVGGEDKYRTTALLSTDCKLCIFSPKADI</sequence>
<gene>
    <name evidence="2" type="ORF">CB5_LOCUS24409</name>
</gene>
<feature type="signal peptide" evidence="1">
    <location>
        <begin position="1"/>
        <end position="26"/>
    </location>
</feature>
<dbReference type="InterPro" id="IPR009646">
    <property type="entry name" value="Root_cap"/>
</dbReference>
<name>A0A6V7QDX2_ANACO</name>
<accession>A0A6V7QDX2</accession>
<evidence type="ECO:0000256" key="1">
    <source>
        <dbReference type="SAM" id="SignalP"/>
    </source>
</evidence>
<dbReference type="PANTHER" id="PTHR31656">
    <property type="entry name" value="ROOT CAP DOMAIN-CONTAINING PROTEIN"/>
    <property type="match status" value="1"/>
</dbReference>
<keyword evidence="1" id="KW-0732">Signal</keyword>
<dbReference type="Pfam" id="PF06830">
    <property type="entry name" value="Root_cap"/>
    <property type="match status" value="1"/>
</dbReference>